<proteinExistence type="predicted"/>
<gene>
    <name evidence="2" type="ORF">CLV93_102564</name>
    <name evidence="1" type="ORF">JCM18694_11840</name>
</gene>
<organism evidence="2 3">
    <name type="scientific">Prolixibacter denitrificans</name>
    <dbReference type="NCBI Taxonomy" id="1541063"/>
    <lineage>
        <taxon>Bacteria</taxon>
        <taxon>Pseudomonadati</taxon>
        <taxon>Bacteroidota</taxon>
        <taxon>Bacteroidia</taxon>
        <taxon>Marinilabiliales</taxon>
        <taxon>Prolixibacteraceae</taxon>
        <taxon>Prolixibacter</taxon>
    </lineage>
</organism>
<dbReference type="RefSeq" id="WP_106541340.1">
    <property type="nucleotide sequence ID" value="NZ_BLAU01000001.1"/>
</dbReference>
<dbReference type="GO" id="GO:0051301">
    <property type="term" value="P:cell division"/>
    <property type="evidence" value="ECO:0007669"/>
    <property type="project" value="UniProtKB-KW"/>
</dbReference>
<keyword evidence="2" id="KW-0132">Cell division</keyword>
<dbReference type="EMBL" id="PYGC01000002">
    <property type="protein sequence ID" value="PSK84773.1"/>
    <property type="molecule type" value="Genomic_DNA"/>
</dbReference>
<evidence type="ECO:0000313" key="2">
    <source>
        <dbReference type="EMBL" id="PSK84773.1"/>
    </source>
</evidence>
<reference evidence="2 3" key="1">
    <citation type="submission" date="2018-03" db="EMBL/GenBank/DDBJ databases">
        <title>Genomic Encyclopedia of Archaeal and Bacterial Type Strains, Phase II (KMG-II): from individual species to whole genera.</title>
        <authorList>
            <person name="Goeker M."/>
        </authorList>
    </citation>
    <scope>NUCLEOTIDE SEQUENCE [LARGE SCALE GENOMIC DNA]</scope>
    <source>
        <strain evidence="2 3">DSM 27267</strain>
    </source>
</reference>
<comment type="caution">
    <text evidence="2">The sequence shown here is derived from an EMBL/GenBank/DDBJ whole genome shotgun (WGS) entry which is preliminary data.</text>
</comment>
<dbReference type="OrthoDB" id="1466667at2"/>
<sequence length="250" mass="28796">MFKKFLHIILWGAAIVLIVFSLGFSARKYKQTRCVGLVVDVSDSAQYRFIDNDDVERWIQKKYNGVFGKRLDSINTRTIEDGLEKLQAIGKAQVYTTLSSNTGDKGGSLVVHIEQRRPIFRVFTSGLDYYMDKEGNVMNWTPKYTARVILVGGSVTRKFAKETLVPLVSYIDSDDFLKAQIDQIYVDDDSDLTLIPRIGEQRIEFGKADDYRIKFRNLKALYTEGFRHGGWSKYKTINLKYRNQIVCTKK</sequence>
<dbReference type="AlphaFoldDB" id="A0A2P8CIK6"/>
<dbReference type="Proteomes" id="UP000240621">
    <property type="component" value="Unassembled WGS sequence"/>
</dbReference>
<reference evidence="1 4" key="2">
    <citation type="submission" date="2019-10" db="EMBL/GenBank/DDBJ databases">
        <title>Prolixibacter strains distinguished by the presence of nitrate reductase genes were adept at nitrate-dependent anaerobic corrosion of metallic iron and carbon steel.</title>
        <authorList>
            <person name="Iino T."/>
            <person name="Shono N."/>
            <person name="Ito K."/>
            <person name="Nakamura R."/>
            <person name="Sueoka K."/>
            <person name="Harayama S."/>
            <person name="Ohkuma M."/>
        </authorList>
    </citation>
    <scope>NUCLEOTIDE SEQUENCE [LARGE SCALE GENOMIC DNA]</scope>
    <source>
        <strain evidence="1 4">MIC1-1</strain>
    </source>
</reference>
<protein>
    <submittedName>
        <fullName evidence="2">Cell division protein FtsQ</fullName>
    </submittedName>
</protein>
<keyword evidence="2" id="KW-0131">Cell cycle</keyword>
<evidence type="ECO:0000313" key="3">
    <source>
        <dbReference type="Proteomes" id="UP000240621"/>
    </source>
</evidence>
<dbReference type="EMBL" id="BLAU01000001">
    <property type="protein sequence ID" value="GET20938.1"/>
    <property type="molecule type" value="Genomic_DNA"/>
</dbReference>
<accession>A0A2P8CIK6</accession>
<evidence type="ECO:0000313" key="1">
    <source>
        <dbReference type="EMBL" id="GET20938.1"/>
    </source>
</evidence>
<keyword evidence="4" id="KW-1185">Reference proteome</keyword>
<name>A0A2P8CIK6_9BACT</name>
<dbReference type="Proteomes" id="UP000396862">
    <property type="component" value="Unassembled WGS sequence"/>
</dbReference>
<evidence type="ECO:0000313" key="4">
    <source>
        <dbReference type="Proteomes" id="UP000396862"/>
    </source>
</evidence>